<keyword evidence="1" id="KW-0472">Membrane</keyword>
<proteinExistence type="predicted"/>
<feature type="transmembrane region" description="Helical" evidence="1">
    <location>
        <begin position="273"/>
        <end position="294"/>
    </location>
</feature>
<dbReference type="AlphaFoldDB" id="A0A806KE29"/>
<protein>
    <submittedName>
        <fullName evidence="2">Uncharacterized protein</fullName>
    </submittedName>
</protein>
<keyword evidence="1" id="KW-1133">Transmembrane helix</keyword>
<evidence type="ECO:0000256" key="1">
    <source>
        <dbReference type="SAM" id="Phobius"/>
    </source>
</evidence>
<accession>A0A806KE29</accession>
<name>A0A806KE29_9BACT</name>
<dbReference type="EMBL" id="JQ844215">
    <property type="protein sequence ID" value="AGS52887.1"/>
    <property type="molecule type" value="Genomic_DNA"/>
</dbReference>
<sequence>MSRRIILSILLIGGIVVQAFAQNVVAVLEIVPSSGESALTIQEFRHLTDELRTQARNALPRSGYTILTRDNIIQLLPPDEAEAECLAESCAVDIGRAIGAEYVTQGFVGSFQGMLTLTVELYESMSGNMLGSFVTESEDAKGLLGTIREKAPALFAKLSEPGFSGLLAFGGSPTNDERRVLMDLQDSVEIPAKPQPQVPSPQSQRAGFWIAIGLDIIGAAALGFGIYKHIDANGLHSEYKKKPDASGWTESDFDEFGRRKSSELKKVNDARRIGNIGLMTGGAFFAAGLMVHVWF</sequence>
<reference evidence="2" key="1">
    <citation type="submission" date="2012-03" db="EMBL/GenBank/DDBJ databases">
        <title>Functional metagenomics reveals considerable lignocellulase gene clusters in the gut microbiome of a wood-feeding higher termite.</title>
        <authorList>
            <person name="Liu N."/>
        </authorList>
    </citation>
    <scope>NUCLEOTIDE SEQUENCE</scope>
</reference>
<keyword evidence="1" id="KW-0812">Transmembrane</keyword>
<organism evidence="2">
    <name type="scientific">uncultured bacterium contig00016</name>
    <dbReference type="NCBI Taxonomy" id="1181507"/>
    <lineage>
        <taxon>Bacteria</taxon>
        <taxon>environmental samples</taxon>
    </lineage>
</organism>
<feature type="transmembrane region" description="Helical" evidence="1">
    <location>
        <begin position="206"/>
        <end position="227"/>
    </location>
</feature>
<evidence type="ECO:0000313" key="2">
    <source>
        <dbReference type="EMBL" id="AGS52887.1"/>
    </source>
</evidence>